<comment type="caution">
    <text evidence="2">The sequence shown here is derived from an EMBL/GenBank/DDBJ whole genome shotgun (WGS) entry which is preliminary data.</text>
</comment>
<dbReference type="VEuPathDB" id="FungiDB:QG37_04040"/>
<dbReference type="GO" id="GO:0004806">
    <property type="term" value="F:triacylglycerol lipase activity"/>
    <property type="evidence" value="ECO:0007669"/>
    <property type="project" value="UniProtKB-EC"/>
</dbReference>
<name>A0A0L0NZ62_CANAR</name>
<proteinExistence type="predicted"/>
<dbReference type="Pfam" id="PF03583">
    <property type="entry name" value="LIP"/>
    <property type="match status" value="1"/>
</dbReference>
<dbReference type="VEuPathDB" id="FungiDB:CJJ09_005318"/>
<dbReference type="PANTHER" id="PTHR34853:SF1">
    <property type="entry name" value="LIPASE 5"/>
    <property type="match status" value="1"/>
</dbReference>
<dbReference type="VEuPathDB" id="FungiDB:CJI96_0005137"/>
<comment type="catalytic activity">
    <reaction evidence="1">
        <text>a triacylglycerol + H2O = a diacylglycerol + a fatty acid + H(+)</text>
        <dbReference type="Rhea" id="RHEA:12044"/>
        <dbReference type="ChEBI" id="CHEBI:15377"/>
        <dbReference type="ChEBI" id="CHEBI:15378"/>
        <dbReference type="ChEBI" id="CHEBI:17855"/>
        <dbReference type="ChEBI" id="CHEBI:18035"/>
        <dbReference type="ChEBI" id="CHEBI:28868"/>
        <dbReference type="EC" id="3.1.1.3"/>
    </reaction>
    <physiologicalReaction direction="left-to-right" evidence="1">
        <dbReference type="Rhea" id="RHEA:12045"/>
    </physiologicalReaction>
</comment>
<dbReference type="PANTHER" id="PTHR34853">
    <property type="match status" value="1"/>
</dbReference>
<dbReference type="GO" id="GO:0016042">
    <property type="term" value="P:lipid catabolic process"/>
    <property type="evidence" value="ECO:0007669"/>
    <property type="project" value="InterPro"/>
</dbReference>
<accession>A0A0L0NZ62</accession>
<evidence type="ECO:0000313" key="3">
    <source>
        <dbReference type="Proteomes" id="UP000037122"/>
    </source>
</evidence>
<dbReference type="VEuPathDB" id="FungiDB:CJJ07_003307"/>
<dbReference type="Gene3D" id="3.40.50.1820">
    <property type="entry name" value="alpha/beta hydrolase"/>
    <property type="match status" value="1"/>
</dbReference>
<gene>
    <name evidence="2" type="ORF">QG37_04040</name>
</gene>
<organism evidence="2 3">
    <name type="scientific">Candidozyma auris</name>
    <name type="common">Yeast</name>
    <name type="synonym">Candida auris</name>
    <dbReference type="NCBI Taxonomy" id="498019"/>
    <lineage>
        <taxon>Eukaryota</taxon>
        <taxon>Fungi</taxon>
        <taxon>Dikarya</taxon>
        <taxon>Ascomycota</taxon>
        <taxon>Saccharomycotina</taxon>
        <taxon>Pichiomycetes</taxon>
        <taxon>Metschnikowiaceae</taxon>
        <taxon>Candidozyma</taxon>
    </lineage>
</organism>
<reference evidence="3" key="1">
    <citation type="journal article" date="2015" name="BMC Genomics">
        <title>Draft genome of a commonly misdiagnosed multidrug resistant pathogen Candida auris.</title>
        <authorList>
            <person name="Chatterjee S."/>
            <person name="Alampalli S.V."/>
            <person name="Nageshan R.K."/>
            <person name="Chettiar S.T."/>
            <person name="Joshi S."/>
            <person name="Tatu U.S."/>
        </authorList>
    </citation>
    <scope>NUCLEOTIDE SEQUENCE [LARGE SCALE GENOMIC DNA]</scope>
    <source>
        <strain evidence="3">6684</strain>
    </source>
</reference>
<dbReference type="SUPFAM" id="SSF53474">
    <property type="entry name" value="alpha/beta-Hydrolases"/>
    <property type="match status" value="1"/>
</dbReference>
<dbReference type="Proteomes" id="UP000037122">
    <property type="component" value="Unassembled WGS sequence"/>
</dbReference>
<sequence>MLLSFLFCLAVALAQFVRPKLPSQDSFYDAPSNLTSYSEGDIISYRKAPSQIRSIYAPLNIKEAWQLLVRSQNARGEPTAIVSTILVPYDPNPDLLVSYQFAQDSATMDCLPSYGMLFGAGMGTFVAQAEMLLCQTALAKGWYVVVPDYEGPDGAFTSGWQAAYATLDSLKAALNSEKFSGLSPDAKAAIWGYSGGSFASSWAASLQPSYKPDLKKNLVGAALGGWVTNWTDVIWASEGTISAGLTPNILNGYRTSNPDLQEVFDDEFDEDKRKRLYDSADNCLMTSILQYAFRRFFSGRNPWTSKGWDFFLIPEIKDQVLNNTLGRNDKIPLPEIPLFAFHGIPDEIVPFSGSEETYENFCDRGIESFEFAVSNTTGHILEAAEGSPAALAWIQKRFDGEEPVKGCKRTVRSTNVLYPGADVQLTQLIKTIPSSFSGKEIGESTRNITESTTWTGLLQNVLGGLLTFVGPIPLKREVRPVYSNEEFDLAIRRLMEGASSY</sequence>
<dbReference type="InterPro" id="IPR029058">
    <property type="entry name" value="AB_hydrolase_fold"/>
</dbReference>
<dbReference type="EMBL" id="LGST01000027">
    <property type="protein sequence ID" value="KND98980.1"/>
    <property type="molecule type" value="Genomic_DNA"/>
</dbReference>
<evidence type="ECO:0000256" key="1">
    <source>
        <dbReference type="ARBA" id="ARBA00023369"/>
    </source>
</evidence>
<dbReference type="VEuPathDB" id="FungiDB:B9J08_004111"/>
<protein>
    <recommendedName>
        <fullName evidence="4">Triacylglycerol lipase</fullName>
    </recommendedName>
</protein>
<dbReference type="Gene3D" id="1.10.260.130">
    <property type="match status" value="1"/>
</dbReference>
<evidence type="ECO:0008006" key="4">
    <source>
        <dbReference type="Google" id="ProtNLM"/>
    </source>
</evidence>
<dbReference type="VEuPathDB" id="FungiDB:CJI97_004174"/>
<dbReference type="InterPro" id="IPR005152">
    <property type="entry name" value="Lipase_secreted"/>
</dbReference>
<evidence type="ECO:0000313" key="2">
    <source>
        <dbReference type="EMBL" id="KND98980.1"/>
    </source>
</evidence>
<dbReference type="AlphaFoldDB" id="A0A0L0NZ62"/>